<dbReference type="InterPro" id="IPR000192">
    <property type="entry name" value="Aminotrans_V_dom"/>
</dbReference>
<dbReference type="EMBL" id="LCFA01000002">
    <property type="protein sequence ID" value="KKS83019.1"/>
    <property type="molecule type" value="Genomic_DNA"/>
</dbReference>
<dbReference type="PROSITE" id="PS00595">
    <property type="entry name" value="AA_TRANSFER_CLASS_5"/>
    <property type="match status" value="1"/>
</dbReference>
<dbReference type="EC" id="2.8.1.7" evidence="3"/>
<dbReference type="PIRSF" id="PIRSF005572">
    <property type="entry name" value="NifS"/>
    <property type="match status" value="1"/>
</dbReference>
<organism evidence="12 13">
    <name type="scientific">Candidatus Wolfebacteria bacterium GW2011_GWC1_43_10</name>
    <dbReference type="NCBI Taxonomy" id="1619011"/>
    <lineage>
        <taxon>Bacteria</taxon>
        <taxon>Candidatus Wolfeibacteriota</taxon>
    </lineage>
</organism>
<comment type="catalytic activity">
    <reaction evidence="9">
        <text>(sulfur carrier)-H + L-cysteine = (sulfur carrier)-SH + L-alanine</text>
        <dbReference type="Rhea" id="RHEA:43892"/>
        <dbReference type="Rhea" id="RHEA-COMP:14737"/>
        <dbReference type="Rhea" id="RHEA-COMP:14739"/>
        <dbReference type="ChEBI" id="CHEBI:29917"/>
        <dbReference type="ChEBI" id="CHEBI:35235"/>
        <dbReference type="ChEBI" id="CHEBI:57972"/>
        <dbReference type="ChEBI" id="CHEBI:64428"/>
        <dbReference type="EC" id="2.8.1.7"/>
    </reaction>
</comment>
<evidence type="ECO:0000256" key="3">
    <source>
        <dbReference type="ARBA" id="ARBA00012239"/>
    </source>
</evidence>
<dbReference type="InterPro" id="IPR015422">
    <property type="entry name" value="PyrdxlP-dep_Trfase_small"/>
</dbReference>
<evidence type="ECO:0000256" key="1">
    <source>
        <dbReference type="ARBA" id="ARBA00001933"/>
    </source>
</evidence>
<evidence type="ECO:0000256" key="2">
    <source>
        <dbReference type="ARBA" id="ARBA00006490"/>
    </source>
</evidence>
<dbReference type="PATRIC" id="fig|1619011.3.peg.75"/>
<evidence type="ECO:0000256" key="10">
    <source>
        <dbReference type="RuleBase" id="RU004504"/>
    </source>
</evidence>
<evidence type="ECO:0000256" key="5">
    <source>
        <dbReference type="ARBA" id="ARBA00022723"/>
    </source>
</evidence>
<dbReference type="Gene3D" id="3.40.640.10">
    <property type="entry name" value="Type I PLP-dependent aspartate aminotransferase-like (Major domain)"/>
    <property type="match status" value="1"/>
</dbReference>
<dbReference type="Gene3D" id="3.90.1150.10">
    <property type="entry name" value="Aspartate Aminotransferase, domain 1"/>
    <property type="match status" value="1"/>
</dbReference>
<dbReference type="PANTHER" id="PTHR11601">
    <property type="entry name" value="CYSTEINE DESULFURYLASE FAMILY MEMBER"/>
    <property type="match status" value="1"/>
</dbReference>
<dbReference type="Gene3D" id="1.10.260.50">
    <property type="match status" value="1"/>
</dbReference>
<protein>
    <recommendedName>
        <fullName evidence="3">cysteine desulfurase</fullName>
        <ecNumber evidence="3">2.8.1.7</ecNumber>
    </recommendedName>
</protein>
<dbReference type="InterPro" id="IPR016454">
    <property type="entry name" value="Cysteine_dSase"/>
</dbReference>
<keyword evidence="4" id="KW-0808">Transferase</keyword>
<evidence type="ECO:0000256" key="8">
    <source>
        <dbReference type="ARBA" id="ARBA00023014"/>
    </source>
</evidence>
<dbReference type="PANTHER" id="PTHR11601:SF34">
    <property type="entry name" value="CYSTEINE DESULFURASE"/>
    <property type="match status" value="1"/>
</dbReference>
<dbReference type="InterPro" id="IPR015424">
    <property type="entry name" value="PyrdxlP-dep_Trfase"/>
</dbReference>
<dbReference type="Pfam" id="PF00266">
    <property type="entry name" value="Aminotran_5"/>
    <property type="match status" value="1"/>
</dbReference>
<evidence type="ECO:0000256" key="7">
    <source>
        <dbReference type="ARBA" id="ARBA00023004"/>
    </source>
</evidence>
<accession>A0A0G1CC69</accession>
<dbReference type="InterPro" id="IPR015421">
    <property type="entry name" value="PyrdxlP-dep_Trfase_major"/>
</dbReference>
<gene>
    <name evidence="12" type="ORF">UV58_C0002G0029</name>
</gene>
<reference evidence="12 13" key="1">
    <citation type="journal article" date="2015" name="Nature">
        <title>rRNA introns, odd ribosomes, and small enigmatic genomes across a large radiation of phyla.</title>
        <authorList>
            <person name="Brown C.T."/>
            <person name="Hug L.A."/>
            <person name="Thomas B.C."/>
            <person name="Sharon I."/>
            <person name="Castelle C.J."/>
            <person name="Singh A."/>
            <person name="Wilkins M.J."/>
            <person name="Williams K.H."/>
            <person name="Banfield J.F."/>
        </authorList>
    </citation>
    <scope>NUCLEOTIDE SEQUENCE [LARGE SCALE GENOMIC DNA]</scope>
</reference>
<name>A0A0G1CC69_9BACT</name>
<dbReference type="GO" id="GO:0031071">
    <property type="term" value="F:cysteine desulfurase activity"/>
    <property type="evidence" value="ECO:0007669"/>
    <property type="project" value="UniProtKB-EC"/>
</dbReference>
<keyword evidence="8" id="KW-0411">Iron-sulfur</keyword>
<keyword evidence="7" id="KW-0408">Iron</keyword>
<dbReference type="GO" id="GO:0046872">
    <property type="term" value="F:metal ion binding"/>
    <property type="evidence" value="ECO:0007669"/>
    <property type="project" value="UniProtKB-KW"/>
</dbReference>
<dbReference type="InterPro" id="IPR020578">
    <property type="entry name" value="Aminotrans_V_PyrdxlP_BS"/>
</dbReference>
<evidence type="ECO:0000256" key="9">
    <source>
        <dbReference type="ARBA" id="ARBA00050776"/>
    </source>
</evidence>
<evidence type="ECO:0000313" key="13">
    <source>
        <dbReference type="Proteomes" id="UP000034810"/>
    </source>
</evidence>
<sequence length="401" mass="44083">MESIYLDYASTTPVDPRVLEAMMPCLEKDRGGFGNPNSLHFFGQKALVILDEARTKIAKTVFANYRDIVFTSSATEANNLVIRGSVKSYFRNRKTCSAIPKIIISSAEHPSVMETVRDLAGDGAVKAVFLPVDKKGVVDLDFFKKELDENTILVSVMWVNNETGSVQPISDIAKIISDFRTNHQPPTANYYPLFHTDAAQAPCFFDLNVLKSGVDLMTLSSHKIYGPKGSACLYLSNKLPTTNCQLLSPIITGGGQEYGLRSGTENIPAIAGFGLAAETAASERETEFGRTKKLSLYFFEKIKEKLPLVEINGDLENRSPHILNLFVPYKENLVVALDLAGVAASSGSACSQRIAKSSHVLSAMGFNEERIKQSVRFSFGKFTTKEEIDTAIERIIMAIKK</sequence>
<dbReference type="GO" id="GO:0051536">
    <property type="term" value="F:iron-sulfur cluster binding"/>
    <property type="evidence" value="ECO:0007669"/>
    <property type="project" value="UniProtKB-KW"/>
</dbReference>
<dbReference type="SUPFAM" id="SSF53383">
    <property type="entry name" value="PLP-dependent transferases"/>
    <property type="match status" value="1"/>
</dbReference>
<evidence type="ECO:0000259" key="11">
    <source>
        <dbReference type="Pfam" id="PF00266"/>
    </source>
</evidence>
<dbReference type="AlphaFoldDB" id="A0A0G1CC69"/>
<keyword evidence="6" id="KW-0663">Pyridoxal phosphate</keyword>
<comment type="caution">
    <text evidence="12">The sequence shown here is derived from an EMBL/GenBank/DDBJ whole genome shotgun (WGS) entry which is preliminary data.</text>
</comment>
<proteinExistence type="inferred from homology"/>
<comment type="similarity">
    <text evidence="2">Belongs to the class-V pyridoxal-phosphate-dependent aminotransferase family. NifS/IscS subfamily.</text>
</comment>
<feature type="domain" description="Aminotransferase class V" evidence="11">
    <location>
        <begin position="4"/>
        <end position="389"/>
    </location>
</feature>
<evidence type="ECO:0000256" key="4">
    <source>
        <dbReference type="ARBA" id="ARBA00022679"/>
    </source>
</evidence>
<evidence type="ECO:0000313" key="12">
    <source>
        <dbReference type="EMBL" id="KKS83019.1"/>
    </source>
</evidence>
<evidence type="ECO:0000256" key="6">
    <source>
        <dbReference type="ARBA" id="ARBA00022898"/>
    </source>
</evidence>
<dbReference type="Proteomes" id="UP000034810">
    <property type="component" value="Unassembled WGS sequence"/>
</dbReference>
<comment type="cofactor">
    <cofactor evidence="1 10">
        <name>pyridoxal 5'-phosphate</name>
        <dbReference type="ChEBI" id="CHEBI:597326"/>
    </cofactor>
</comment>
<keyword evidence="5" id="KW-0479">Metal-binding</keyword>